<evidence type="ECO:0000256" key="10">
    <source>
        <dbReference type="ARBA" id="ARBA00023136"/>
    </source>
</evidence>
<dbReference type="EMBL" id="BSOJ01000019">
    <property type="protein sequence ID" value="GLR26884.1"/>
    <property type="molecule type" value="Genomic_DNA"/>
</dbReference>
<evidence type="ECO:0000256" key="3">
    <source>
        <dbReference type="ARBA" id="ARBA00022448"/>
    </source>
</evidence>
<keyword evidence="13 14" id="KW-0676">Redox-active center</keyword>
<keyword evidence="4 14" id="KW-1003">Cell membrane</keyword>
<evidence type="ECO:0000256" key="4">
    <source>
        <dbReference type="ARBA" id="ARBA00022475"/>
    </source>
</evidence>
<keyword evidence="10 14" id="KW-0472">Membrane</keyword>
<feature type="topological domain" description="Cytoplasmic" evidence="14">
    <location>
        <begin position="162"/>
        <end position="170"/>
    </location>
</feature>
<keyword evidence="8 14" id="KW-1133">Transmembrane helix</keyword>
<feature type="topological domain" description="Periplasmic" evidence="14">
    <location>
        <begin position="88"/>
        <end position="142"/>
    </location>
</feature>
<evidence type="ECO:0000313" key="16">
    <source>
        <dbReference type="EMBL" id="GLR26884.1"/>
    </source>
</evidence>
<dbReference type="HAMAP" id="MF_00286">
    <property type="entry name" value="DsbB"/>
    <property type="match status" value="1"/>
</dbReference>
<comment type="similarity">
    <text evidence="2 14">Belongs to the DsbB family.</text>
</comment>
<keyword evidence="12 14" id="KW-0143">Chaperone</keyword>
<dbReference type="Pfam" id="PF02600">
    <property type="entry name" value="DsbB"/>
    <property type="match status" value="1"/>
</dbReference>
<dbReference type="Proteomes" id="UP001156664">
    <property type="component" value="Unassembled WGS sequence"/>
</dbReference>
<keyword evidence="17" id="KW-1185">Reference proteome</keyword>
<reference evidence="17" key="1">
    <citation type="journal article" date="2019" name="Int. J. Syst. Evol. Microbiol.">
        <title>The Global Catalogue of Microorganisms (GCM) 10K type strain sequencing project: providing services to taxonomists for standard genome sequencing and annotation.</title>
        <authorList>
            <consortium name="The Broad Institute Genomics Platform"/>
            <consortium name="The Broad Institute Genome Sequencing Center for Infectious Disease"/>
            <person name="Wu L."/>
            <person name="Ma J."/>
        </authorList>
    </citation>
    <scope>NUCLEOTIDE SEQUENCE [LARGE SCALE GENOMIC DNA]</scope>
    <source>
        <strain evidence="17">NBRC 105857</strain>
    </source>
</reference>
<feature type="transmembrane region" description="Helical" evidence="15">
    <location>
        <begin position="40"/>
        <end position="58"/>
    </location>
</feature>
<dbReference type="PANTHER" id="PTHR36570">
    <property type="entry name" value="DISULFIDE BOND FORMATION PROTEIN B"/>
    <property type="match status" value="1"/>
</dbReference>
<proteinExistence type="inferred from homology"/>
<evidence type="ECO:0000256" key="15">
    <source>
        <dbReference type="SAM" id="Phobius"/>
    </source>
</evidence>
<gene>
    <name evidence="16" type="primary">dsbB1</name>
    <name evidence="14" type="synonym">dsbB</name>
    <name evidence="16" type="ORF">GCM10007875_19740</name>
</gene>
<keyword evidence="6 14" id="KW-0812">Transmembrane</keyword>
<dbReference type="InterPro" id="IPR003752">
    <property type="entry name" value="DiS_bond_form_DsbB/BdbC"/>
</dbReference>
<keyword evidence="9 14" id="KW-0560">Oxidoreductase</keyword>
<keyword evidence="5" id="KW-0997">Cell inner membrane</keyword>
<accession>A0ABQ5YVS1</accession>
<dbReference type="InterPro" id="IPR022920">
    <property type="entry name" value="Disulphide_bond_form_DsbB"/>
</dbReference>
<keyword evidence="7 14" id="KW-0249">Electron transport</keyword>
<evidence type="ECO:0000256" key="5">
    <source>
        <dbReference type="ARBA" id="ARBA00022519"/>
    </source>
</evidence>
<evidence type="ECO:0000256" key="1">
    <source>
        <dbReference type="ARBA" id="ARBA00004429"/>
    </source>
</evidence>
<dbReference type="Gene3D" id="1.20.1550.10">
    <property type="entry name" value="DsbB-like"/>
    <property type="match status" value="1"/>
</dbReference>
<dbReference type="NCBIfam" id="NF002552">
    <property type="entry name" value="PRK02110.1"/>
    <property type="match status" value="1"/>
</dbReference>
<evidence type="ECO:0000256" key="11">
    <source>
        <dbReference type="ARBA" id="ARBA00023157"/>
    </source>
</evidence>
<evidence type="ECO:0000256" key="6">
    <source>
        <dbReference type="ARBA" id="ARBA00022692"/>
    </source>
</evidence>
<comment type="subcellular location">
    <subcellularLocation>
        <location evidence="1">Cell inner membrane</location>
        <topology evidence="1">Multi-pass membrane protein</topology>
    </subcellularLocation>
    <subcellularLocation>
        <location evidence="14">Cell membrane</location>
        <topology evidence="14">Multi-pass membrane protein</topology>
    </subcellularLocation>
</comment>
<keyword evidence="3 14" id="KW-0813">Transport</keyword>
<dbReference type="PANTHER" id="PTHR36570:SF3">
    <property type="entry name" value="DISULFIDE BOND FORMATION PROTEIN B"/>
    <property type="match status" value="1"/>
</dbReference>
<comment type="caution">
    <text evidence="14">Lacks conserved residue(s) required for the propagation of feature annotation.</text>
</comment>
<feature type="topological domain" description="Periplasmic" evidence="14">
    <location>
        <begin position="27"/>
        <end position="44"/>
    </location>
</feature>
<feature type="transmembrane region" description="Helical" evidence="15">
    <location>
        <begin position="70"/>
        <end position="94"/>
    </location>
</feature>
<organism evidence="16 17">
    <name type="scientific">Limnobacter litoralis</name>
    <dbReference type="NCBI Taxonomy" id="481366"/>
    <lineage>
        <taxon>Bacteria</taxon>
        <taxon>Pseudomonadati</taxon>
        <taxon>Pseudomonadota</taxon>
        <taxon>Betaproteobacteria</taxon>
        <taxon>Burkholderiales</taxon>
        <taxon>Burkholderiaceae</taxon>
        <taxon>Limnobacter</taxon>
    </lineage>
</organism>
<feature type="transmembrane region" description="Helical" evidence="15">
    <location>
        <begin position="142"/>
        <end position="162"/>
    </location>
</feature>
<keyword evidence="11 14" id="KW-1015">Disulfide bond</keyword>
<dbReference type="InterPro" id="IPR023380">
    <property type="entry name" value="DsbB-like_sf"/>
</dbReference>
<feature type="disulfide bond" description="Redox-active" evidence="14">
    <location>
        <begin position="36"/>
        <end position="39"/>
    </location>
</feature>
<evidence type="ECO:0000256" key="13">
    <source>
        <dbReference type="ARBA" id="ARBA00023284"/>
    </source>
</evidence>
<evidence type="ECO:0000256" key="8">
    <source>
        <dbReference type="ARBA" id="ARBA00022989"/>
    </source>
</evidence>
<dbReference type="SUPFAM" id="SSF158442">
    <property type="entry name" value="DsbB-like"/>
    <property type="match status" value="1"/>
</dbReference>
<evidence type="ECO:0000256" key="14">
    <source>
        <dbReference type="HAMAP-Rule" id="MF_00286"/>
    </source>
</evidence>
<dbReference type="InterPro" id="IPR050183">
    <property type="entry name" value="DsbB"/>
</dbReference>
<evidence type="ECO:0000256" key="9">
    <source>
        <dbReference type="ARBA" id="ARBA00023002"/>
    </source>
</evidence>
<comment type="caution">
    <text evidence="16">The sequence shown here is derived from an EMBL/GenBank/DDBJ whole genome shotgun (WGS) entry which is preliminary data.</text>
</comment>
<sequence length="170" mass="18658">MALRPTRRLALLGMLLSLGALSGALWLQQVEDWYPCALCIIQRYLYLLTALAFAVQFFSNDADNSTGRRLGGFVAALAALAGAGFALYHVWILAHPGQSCGVDPMQTRLNALPWVQWFPALFEVDGMCTDPYPPFLGLQLPAWSAVGFVVQLVLASFTLRTVRRPITGLM</sequence>
<evidence type="ECO:0000256" key="7">
    <source>
        <dbReference type="ARBA" id="ARBA00022982"/>
    </source>
</evidence>
<comment type="function">
    <text evidence="14">Required for disulfide bond formation in some periplasmic proteins. Acts by oxidizing the DsbA protein.</text>
</comment>
<feature type="topological domain" description="Cytoplasmic" evidence="14">
    <location>
        <begin position="1"/>
        <end position="9"/>
    </location>
</feature>
<evidence type="ECO:0000313" key="17">
    <source>
        <dbReference type="Proteomes" id="UP001156664"/>
    </source>
</evidence>
<evidence type="ECO:0000256" key="12">
    <source>
        <dbReference type="ARBA" id="ARBA00023186"/>
    </source>
</evidence>
<dbReference type="RefSeq" id="WP_284281571.1">
    <property type="nucleotide sequence ID" value="NZ_BSOJ01000019.1"/>
</dbReference>
<protein>
    <recommendedName>
        <fullName evidence="14">Disulfide bond formation protein B</fullName>
    </recommendedName>
    <alternativeName>
        <fullName evidence="14">Disulfide oxidoreductase</fullName>
    </alternativeName>
</protein>
<name>A0ABQ5YVS1_9BURK</name>
<evidence type="ECO:0000256" key="2">
    <source>
        <dbReference type="ARBA" id="ARBA00008823"/>
    </source>
</evidence>